<organism evidence="1 2">
    <name type="scientific">Cellulomonas pakistanensis</name>
    <dbReference type="NCBI Taxonomy" id="992287"/>
    <lineage>
        <taxon>Bacteria</taxon>
        <taxon>Bacillati</taxon>
        <taxon>Actinomycetota</taxon>
        <taxon>Actinomycetes</taxon>
        <taxon>Micrococcales</taxon>
        <taxon>Cellulomonadaceae</taxon>
        <taxon>Cellulomonas</taxon>
    </lineage>
</organism>
<dbReference type="AlphaFoldDB" id="A0A919P9W7"/>
<gene>
    <name evidence="1" type="ORF">Cpa01nite_10560</name>
</gene>
<sequence length="140" mass="14368">MTGRRVGDEVADALAERLAGPDLAHVRLDSRRPAPPTRLVVLDLTGPGWAVSLAVGDDGGTVVSADGVPLAEPDVAGDVTGFVDATVLPLVAALDAGAVAIEREHDRRGRVRDATVTFSGTPPAGLPPVHRYRALPGARG</sequence>
<accession>A0A919P9W7</accession>
<dbReference type="Proteomes" id="UP000642125">
    <property type="component" value="Unassembled WGS sequence"/>
</dbReference>
<dbReference type="RefSeq" id="WP_203667726.1">
    <property type="nucleotide sequence ID" value="NZ_BONO01000006.1"/>
</dbReference>
<evidence type="ECO:0000313" key="2">
    <source>
        <dbReference type="Proteomes" id="UP000642125"/>
    </source>
</evidence>
<comment type="caution">
    <text evidence="1">The sequence shown here is derived from an EMBL/GenBank/DDBJ whole genome shotgun (WGS) entry which is preliminary data.</text>
</comment>
<evidence type="ECO:0000313" key="1">
    <source>
        <dbReference type="EMBL" id="GIG35675.1"/>
    </source>
</evidence>
<reference evidence="1" key="1">
    <citation type="submission" date="2021-01" db="EMBL/GenBank/DDBJ databases">
        <title>Whole genome shotgun sequence of Cellulomonas pakistanensis NBRC 110800.</title>
        <authorList>
            <person name="Komaki H."/>
            <person name="Tamura T."/>
        </authorList>
    </citation>
    <scope>NUCLEOTIDE SEQUENCE</scope>
    <source>
        <strain evidence="1">NBRC 110800</strain>
    </source>
</reference>
<proteinExistence type="predicted"/>
<dbReference type="EMBL" id="BONO01000006">
    <property type="protein sequence ID" value="GIG35675.1"/>
    <property type="molecule type" value="Genomic_DNA"/>
</dbReference>
<name>A0A919P9W7_9CELL</name>
<keyword evidence="2" id="KW-1185">Reference proteome</keyword>
<protein>
    <submittedName>
        <fullName evidence="1">Uncharacterized protein</fullName>
    </submittedName>
</protein>